<evidence type="ECO:0000313" key="12">
    <source>
        <dbReference type="Proteomes" id="UP000790347"/>
    </source>
</evidence>
<dbReference type="Pfam" id="PF00135">
    <property type="entry name" value="COesterase"/>
    <property type="match status" value="1"/>
</dbReference>
<keyword evidence="2" id="KW-0719">Serine esterase</keyword>
<feature type="active site" description="Charge relay system" evidence="8">
    <location>
        <position position="455"/>
    </location>
</feature>
<accession>A0A922KRE5</accession>
<keyword evidence="6" id="KW-0325">Glycoprotein</keyword>
<evidence type="ECO:0000256" key="8">
    <source>
        <dbReference type="PIRSR" id="PIRSR600997-1"/>
    </source>
</evidence>
<dbReference type="Proteomes" id="UP000790347">
    <property type="component" value="Unassembled WGS sequence"/>
</dbReference>
<dbReference type="AlphaFoldDB" id="A0A922KRE5"/>
<name>A0A922KRE5_DERFA</name>
<evidence type="ECO:0000256" key="1">
    <source>
        <dbReference type="ARBA" id="ARBA00005964"/>
    </source>
</evidence>
<dbReference type="GO" id="GO:0019695">
    <property type="term" value="P:choline metabolic process"/>
    <property type="evidence" value="ECO:0007669"/>
    <property type="project" value="TreeGrafter"/>
</dbReference>
<reference evidence="11" key="2">
    <citation type="journal article" date="2022" name="Res Sq">
        <title>Comparative Genomics Reveals Insights into the Divergent Evolution of Astigmatic Mites and Household Pest Adaptations.</title>
        <authorList>
            <person name="Xiong Q."/>
            <person name="Wan A.T.-Y."/>
            <person name="Liu X.-Y."/>
            <person name="Fung C.S.-H."/>
            <person name="Xiao X."/>
            <person name="Malainual N."/>
            <person name="Hou J."/>
            <person name="Wang L."/>
            <person name="Wang M."/>
            <person name="Yang K."/>
            <person name="Cui Y."/>
            <person name="Leung E."/>
            <person name="Nong W."/>
            <person name="Shin S.-K."/>
            <person name="Au S."/>
            <person name="Jeong K.Y."/>
            <person name="Chew F.T."/>
            <person name="Hui J."/>
            <person name="Leung T.F."/>
            <person name="Tungtrongchitr A."/>
            <person name="Zhong N."/>
            <person name="Liu Z."/>
            <person name="Tsui S."/>
        </authorList>
    </citation>
    <scope>NUCLEOTIDE SEQUENCE</scope>
    <source>
        <strain evidence="11">Derf</strain>
        <tissue evidence="11">Whole organism</tissue>
    </source>
</reference>
<evidence type="ECO:0000256" key="2">
    <source>
        <dbReference type="ARBA" id="ARBA00022487"/>
    </source>
</evidence>
<dbReference type="PANTHER" id="PTHR43918:SF4">
    <property type="entry name" value="CARBOXYLIC ESTER HYDROLASE"/>
    <property type="match status" value="1"/>
</dbReference>
<evidence type="ECO:0000256" key="5">
    <source>
        <dbReference type="ARBA" id="ARBA00023157"/>
    </source>
</evidence>
<keyword evidence="9" id="KW-0732">Signal</keyword>
<feature type="signal peptide" evidence="9">
    <location>
        <begin position="1"/>
        <end position="21"/>
    </location>
</feature>
<dbReference type="SUPFAM" id="SSF53474">
    <property type="entry name" value="alpha/beta-Hydrolases"/>
    <property type="match status" value="1"/>
</dbReference>
<dbReference type="GO" id="GO:0006581">
    <property type="term" value="P:acetylcholine catabolic process"/>
    <property type="evidence" value="ECO:0007669"/>
    <property type="project" value="TreeGrafter"/>
</dbReference>
<proteinExistence type="inferred from homology"/>
<protein>
    <recommendedName>
        <fullName evidence="9">Carboxylic ester hydrolase</fullName>
        <ecNumber evidence="9">3.1.1.-</ecNumber>
    </recommendedName>
</protein>
<dbReference type="Gene3D" id="3.40.50.1820">
    <property type="entry name" value="alpha/beta hydrolase"/>
    <property type="match status" value="1"/>
</dbReference>
<dbReference type="InterPro" id="IPR019819">
    <property type="entry name" value="Carboxylesterase_B_CS"/>
</dbReference>
<feature type="chain" id="PRO_5038164035" description="Carboxylic ester hydrolase" evidence="9">
    <location>
        <begin position="22"/>
        <end position="546"/>
    </location>
</feature>
<evidence type="ECO:0000256" key="4">
    <source>
        <dbReference type="ARBA" id="ARBA00022867"/>
    </source>
</evidence>
<dbReference type="InterPro" id="IPR000997">
    <property type="entry name" value="Cholinesterase"/>
</dbReference>
<evidence type="ECO:0000256" key="7">
    <source>
        <dbReference type="ARBA" id="ARBA00048484"/>
    </source>
</evidence>
<dbReference type="InterPro" id="IPR050654">
    <property type="entry name" value="AChE-related_enzymes"/>
</dbReference>
<feature type="domain" description="Carboxylesterase type B" evidence="10">
    <location>
        <begin position="27"/>
        <end position="531"/>
    </location>
</feature>
<gene>
    <name evidence="11" type="ORF">DERF_016730</name>
</gene>
<dbReference type="PROSITE" id="PS00941">
    <property type="entry name" value="CARBOXYLESTERASE_B_2"/>
    <property type="match status" value="1"/>
</dbReference>
<comment type="caution">
    <text evidence="11">The sequence shown here is derived from an EMBL/GenBank/DDBJ whole genome shotgun (WGS) entry which is preliminary data.</text>
</comment>
<sequence length="546" mass="61568">MYKFTLIAIVFNFCLISSSRADEEFAPIVNLRHGKVRGLVRTVIDGDKKTKIYFYQGFRYGHANRFEKPTMVTSWPGDIYNATKLGNSCIQFGDQFLQNATSESEDCLFLNVYKPVTNNEKLLPVMVWIHGGGFQIGSIFYSFYDASFLASYGEVIVVSINYRLGPFGFLYGGNSDAPGNVGFHDQLLGLKWVQENIKNFGGDPNKVTIFGESAGSMSVSALVQSPLAKNLFTRAIMQSGAGANFLFDNKKTALTKTIKLSEKVNCKKEDIEQTIACLKTKSIEEIKKSLPSMTEDVMFRKSFTPIFGDEVLPNDAILYKNYFNRVDVIFGNTHDEGSLFAMLYLPELMNDNNTFTMGKIHEMISNLVDKMEMKKSNEVINYYTKTLNVSNLNEVRKVFGDIIGDCSLLCPTMLFGQRIARDSNFANTFYSYRLDRRAVASLAMGCPFEWMGVCHGEDVMYLFNNPALKSSPVDIKLSREMITAWTNFAKTGHPGKIGSIEWRQVYENGQKTSPSVMLLDDKSKMAEGIFKDLCDGFWQKIYESIN</sequence>
<dbReference type="PANTHER" id="PTHR43918">
    <property type="entry name" value="ACETYLCHOLINESTERASE"/>
    <property type="match status" value="1"/>
</dbReference>
<dbReference type="EC" id="3.1.1.-" evidence="9"/>
<evidence type="ECO:0000256" key="9">
    <source>
        <dbReference type="RuleBase" id="RU361235"/>
    </source>
</evidence>
<dbReference type="EMBL" id="ASGP02000010">
    <property type="protein sequence ID" value="KAH9490532.1"/>
    <property type="molecule type" value="Genomic_DNA"/>
</dbReference>
<dbReference type="PRINTS" id="PR00878">
    <property type="entry name" value="CHOLNESTRASE"/>
</dbReference>
<keyword evidence="12" id="KW-1185">Reference proteome</keyword>
<dbReference type="PROSITE" id="PS00122">
    <property type="entry name" value="CARBOXYLESTERASE_B_1"/>
    <property type="match status" value="1"/>
</dbReference>
<evidence type="ECO:0000313" key="11">
    <source>
        <dbReference type="EMBL" id="KAH9490532.1"/>
    </source>
</evidence>
<dbReference type="GO" id="GO:0005886">
    <property type="term" value="C:plasma membrane"/>
    <property type="evidence" value="ECO:0007669"/>
    <property type="project" value="TreeGrafter"/>
</dbReference>
<comment type="similarity">
    <text evidence="1 9">Belongs to the type-B carboxylesterase/lipase family.</text>
</comment>
<organism evidence="11 12">
    <name type="scientific">Dermatophagoides farinae</name>
    <name type="common">American house dust mite</name>
    <dbReference type="NCBI Taxonomy" id="6954"/>
    <lineage>
        <taxon>Eukaryota</taxon>
        <taxon>Metazoa</taxon>
        <taxon>Ecdysozoa</taxon>
        <taxon>Arthropoda</taxon>
        <taxon>Chelicerata</taxon>
        <taxon>Arachnida</taxon>
        <taxon>Acari</taxon>
        <taxon>Acariformes</taxon>
        <taxon>Sarcoptiformes</taxon>
        <taxon>Astigmata</taxon>
        <taxon>Psoroptidia</taxon>
        <taxon>Analgoidea</taxon>
        <taxon>Pyroglyphidae</taxon>
        <taxon>Dermatophagoidinae</taxon>
        <taxon>Dermatophagoides</taxon>
    </lineage>
</organism>
<evidence type="ECO:0000256" key="6">
    <source>
        <dbReference type="ARBA" id="ARBA00023180"/>
    </source>
</evidence>
<feature type="active site" description="Charge relay system" evidence="8">
    <location>
        <position position="336"/>
    </location>
</feature>
<evidence type="ECO:0000259" key="10">
    <source>
        <dbReference type="Pfam" id="PF00135"/>
    </source>
</evidence>
<keyword evidence="4" id="KW-0531">Neurotransmitter degradation</keyword>
<evidence type="ECO:0000256" key="3">
    <source>
        <dbReference type="ARBA" id="ARBA00022801"/>
    </source>
</evidence>
<comment type="catalytic activity">
    <reaction evidence="7">
        <text>acetylcholine + H2O = choline + acetate + H(+)</text>
        <dbReference type="Rhea" id="RHEA:17561"/>
        <dbReference type="ChEBI" id="CHEBI:15354"/>
        <dbReference type="ChEBI" id="CHEBI:15355"/>
        <dbReference type="ChEBI" id="CHEBI:15377"/>
        <dbReference type="ChEBI" id="CHEBI:15378"/>
        <dbReference type="ChEBI" id="CHEBI:30089"/>
        <dbReference type="EC" id="3.1.1.7"/>
    </reaction>
</comment>
<keyword evidence="3 9" id="KW-0378">Hydrolase</keyword>
<dbReference type="InterPro" id="IPR019826">
    <property type="entry name" value="Carboxylesterase_B_AS"/>
</dbReference>
<reference evidence="11" key="1">
    <citation type="submission" date="2013-05" db="EMBL/GenBank/DDBJ databases">
        <authorList>
            <person name="Yim A.K.Y."/>
            <person name="Chan T.F."/>
            <person name="Ji K.M."/>
            <person name="Liu X.Y."/>
            <person name="Zhou J.W."/>
            <person name="Li R.Q."/>
            <person name="Yang K.Y."/>
            <person name="Li J."/>
            <person name="Li M."/>
            <person name="Law P.T.W."/>
            <person name="Wu Y.L."/>
            <person name="Cai Z.L."/>
            <person name="Qin H."/>
            <person name="Bao Y."/>
            <person name="Leung R.K.K."/>
            <person name="Ng P.K.S."/>
            <person name="Zou J."/>
            <person name="Zhong X.J."/>
            <person name="Ran P.X."/>
            <person name="Zhong N.S."/>
            <person name="Liu Z.G."/>
            <person name="Tsui S.K.W."/>
        </authorList>
    </citation>
    <scope>NUCLEOTIDE SEQUENCE</scope>
    <source>
        <strain evidence="11">Derf</strain>
        <tissue evidence="11">Whole organism</tissue>
    </source>
</reference>
<dbReference type="InterPro" id="IPR029058">
    <property type="entry name" value="AB_hydrolase_fold"/>
</dbReference>
<dbReference type="InterPro" id="IPR002018">
    <property type="entry name" value="CarbesteraseB"/>
</dbReference>
<dbReference type="GO" id="GO:0005615">
    <property type="term" value="C:extracellular space"/>
    <property type="evidence" value="ECO:0007669"/>
    <property type="project" value="TreeGrafter"/>
</dbReference>
<feature type="active site" description="Acyl-ester intermediate" evidence="8">
    <location>
        <position position="213"/>
    </location>
</feature>
<keyword evidence="5" id="KW-1015">Disulfide bond</keyword>
<dbReference type="GO" id="GO:0003990">
    <property type="term" value="F:acetylcholinesterase activity"/>
    <property type="evidence" value="ECO:0007669"/>
    <property type="project" value="UniProtKB-EC"/>
</dbReference>